<reference evidence="1 2" key="1">
    <citation type="submission" date="2017-03" db="EMBL/GenBank/DDBJ databases">
        <authorList>
            <person name="Afonso C.L."/>
            <person name="Miller P.J."/>
            <person name="Scott M.A."/>
            <person name="Spackman E."/>
            <person name="Goraichik I."/>
            <person name="Dimitrov K.M."/>
            <person name="Suarez D.L."/>
            <person name="Swayne D.E."/>
        </authorList>
    </citation>
    <scope>NUCLEOTIDE SEQUENCE [LARGE SCALE GENOMIC DNA]</scope>
    <source>
        <strain evidence="1 2">CECT 7023</strain>
    </source>
</reference>
<evidence type="ECO:0000313" key="2">
    <source>
        <dbReference type="Proteomes" id="UP000193900"/>
    </source>
</evidence>
<gene>
    <name evidence="1" type="ORF">ROA7023_03885</name>
</gene>
<accession>A0A1Y5U015</accession>
<sequence>MPASSRWITPAGEGAGNIFGDFTGTRMGIELGGPTAGGKPRIRGRSSFQTELVADFGWNWMVFETNTGAGITQLNGGLQLPGAASIDGNLFQVGLASVPTTVAIAAWGYATTPLISNGAASVINTWFRYIIGARTS</sequence>
<keyword evidence="2" id="KW-1185">Reference proteome</keyword>
<dbReference type="Proteomes" id="UP000193900">
    <property type="component" value="Unassembled WGS sequence"/>
</dbReference>
<dbReference type="AlphaFoldDB" id="A0A1Y5U015"/>
<evidence type="ECO:0000313" key="1">
    <source>
        <dbReference type="EMBL" id="SLN75061.1"/>
    </source>
</evidence>
<proteinExistence type="predicted"/>
<name>A0A1Y5U015_9RHOB</name>
<dbReference type="RefSeq" id="WP_085880620.1">
    <property type="nucleotide sequence ID" value="NZ_FWFZ01000033.1"/>
</dbReference>
<organism evidence="1 2">
    <name type="scientific">Roseisalinus antarcticus</name>
    <dbReference type="NCBI Taxonomy" id="254357"/>
    <lineage>
        <taxon>Bacteria</taxon>
        <taxon>Pseudomonadati</taxon>
        <taxon>Pseudomonadota</taxon>
        <taxon>Alphaproteobacteria</taxon>
        <taxon>Rhodobacterales</taxon>
        <taxon>Roseobacteraceae</taxon>
        <taxon>Roseisalinus</taxon>
    </lineage>
</organism>
<dbReference type="EMBL" id="FWFZ01000033">
    <property type="protein sequence ID" value="SLN75061.1"/>
    <property type="molecule type" value="Genomic_DNA"/>
</dbReference>
<protein>
    <submittedName>
        <fullName evidence="1">Uncharacterized protein</fullName>
    </submittedName>
</protein>